<proteinExistence type="predicted"/>
<reference evidence="1" key="1">
    <citation type="journal article" date="2015" name="Nature">
        <title>Complex archaea that bridge the gap between prokaryotes and eukaryotes.</title>
        <authorList>
            <person name="Spang A."/>
            <person name="Saw J.H."/>
            <person name="Jorgensen S.L."/>
            <person name="Zaremba-Niedzwiedzka K."/>
            <person name="Martijn J."/>
            <person name="Lind A.E."/>
            <person name="van Eijk R."/>
            <person name="Schleper C."/>
            <person name="Guy L."/>
            <person name="Ettema T.J."/>
        </authorList>
    </citation>
    <scope>NUCLEOTIDE SEQUENCE</scope>
</reference>
<dbReference type="AlphaFoldDB" id="A0A0F9I4H5"/>
<evidence type="ECO:0000313" key="1">
    <source>
        <dbReference type="EMBL" id="KKM22462.1"/>
    </source>
</evidence>
<protein>
    <recommendedName>
        <fullName evidence="2">PHP domain-containing protein</fullName>
    </recommendedName>
</protein>
<feature type="non-terminal residue" evidence="1">
    <location>
        <position position="1"/>
    </location>
</feature>
<organism evidence="1">
    <name type="scientific">marine sediment metagenome</name>
    <dbReference type="NCBI Taxonomy" id="412755"/>
    <lineage>
        <taxon>unclassified sequences</taxon>
        <taxon>metagenomes</taxon>
        <taxon>ecological metagenomes</taxon>
    </lineage>
</organism>
<sequence>ATLADMNIYYPGDEGRLLCGKEKKWDSPEKIISYLSANSAMIIPHMHFGADWRGYDPDLYRVMEIYSQHGSAEYIGCARQIPYLDNQLQKSSEGNIDTTLQEILARGMKLGITAGSDSHSGRPGLSNWTRVARTYNGGLTAVFAREKIRESTQWP</sequence>
<accession>A0A0F9I4H5</accession>
<comment type="caution">
    <text evidence="1">The sequence shown here is derived from an EMBL/GenBank/DDBJ whole genome shotgun (WGS) entry which is preliminary data.</text>
</comment>
<name>A0A0F9I4H5_9ZZZZ</name>
<gene>
    <name evidence="1" type="ORF">LCGC14_1625150</name>
</gene>
<evidence type="ECO:0008006" key="2">
    <source>
        <dbReference type="Google" id="ProtNLM"/>
    </source>
</evidence>
<dbReference type="EMBL" id="LAZR01013329">
    <property type="protein sequence ID" value="KKM22462.1"/>
    <property type="molecule type" value="Genomic_DNA"/>
</dbReference>